<dbReference type="AlphaFoldDB" id="A0A1Q3CWC9"/>
<reference evidence="3" key="1">
    <citation type="submission" date="2016-04" db="EMBL/GenBank/DDBJ databases">
        <title>Cephalotus genome sequencing.</title>
        <authorList>
            <person name="Fukushima K."/>
            <person name="Hasebe M."/>
            <person name="Fang X."/>
        </authorList>
    </citation>
    <scope>NUCLEOTIDE SEQUENCE [LARGE SCALE GENOMIC DNA]</scope>
    <source>
        <strain evidence="3">cv. St1</strain>
    </source>
</reference>
<name>A0A1Q3CWC9_CEPFO</name>
<keyword evidence="3" id="KW-1185">Reference proteome</keyword>
<proteinExistence type="predicted"/>
<protein>
    <submittedName>
        <fullName evidence="2">Uncharacterized protein</fullName>
    </submittedName>
</protein>
<evidence type="ECO:0000313" key="3">
    <source>
        <dbReference type="Proteomes" id="UP000187406"/>
    </source>
</evidence>
<dbReference type="InParanoid" id="A0A1Q3CWC9"/>
<organism evidence="2 3">
    <name type="scientific">Cephalotus follicularis</name>
    <name type="common">Albany pitcher plant</name>
    <dbReference type="NCBI Taxonomy" id="3775"/>
    <lineage>
        <taxon>Eukaryota</taxon>
        <taxon>Viridiplantae</taxon>
        <taxon>Streptophyta</taxon>
        <taxon>Embryophyta</taxon>
        <taxon>Tracheophyta</taxon>
        <taxon>Spermatophyta</taxon>
        <taxon>Magnoliopsida</taxon>
        <taxon>eudicotyledons</taxon>
        <taxon>Gunneridae</taxon>
        <taxon>Pentapetalae</taxon>
        <taxon>rosids</taxon>
        <taxon>fabids</taxon>
        <taxon>Oxalidales</taxon>
        <taxon>Cephalotaceae</taxon>
        <taxon>Cephalotus</taxon>
    </lineage>
</organism>
<comment type="caution">
    <text evidence="2">The sequence shown here is derived from an EMBL/GenBank/DDBJ whole genome shotgun (WGS) entry which is preliminary data.</text>
</comment>
<dbReference type="Proteomes" id="UP000187406">
    <property type="component" value="Unassembled WGS sequence"/>
</dbReference>
<sequence>MSVEVDTYDVYNAGTIHRIGWSKHNGEWVYAHKKKTVRVPDDFEEEEIQRREEEDNPPWEGEGSSQSQYGRLLEYLNAHFDALDVSVGARFDSMRGHFDGLYKNLDSKLDRVKESVDDMEEASGYDIRATRRCLKRLERQLAAKGVIDGCAKTSGDDGNKTDDEDDTS</sequence>
<gene>
    <name evidence="2" type="ORF">CFOL_v3_27919</name>
</gene>
<accession>A0A1Q3CWC9</accession>
<evidence type="ECO:0000256" key="1">
    <source>
        <dbReference type="SAM" id="MobiDB-lite"/>
    </source>
</evidence>
<evidence type="ECO:0000313" key="2">
    <source>
        <dbReference type="EMBL" id="GAV84475.1"/>
    </source>
</evidence>
<dbReference type="EMBL" id="BDDD01003228">
    <property type="protein sequence ID" value="GAV84475.1"/>
    <property type="molecule type" value="Genomic_DNA"/>
</dbReference>
<feature type="region of interest" description="Disordered" evidence="1">
    <location>
        <begin position="41"/>
        <end position="66"/>
    </location>
</feature>
<feature type="region of interest" description="Disordered" evidence="1">
    <location>
        <begin position="149"/>
        <end position="168"/>
    </location>
</feature>